<dbReference type="OrthoDB" id="3197626at2759"/>
<gene>
    <name evidence="3" type="ORF">BDZ90DRAFT_260499</name>
</gene>
<dbReference type="RefSeq" id="XP_025362029.1">
    <property type="nucleotide sequence ID" value="XM_025508264.1"/>
</dbReference>
<feature type="region of interest" description="Disordered" evidence="1">
    <location>
        <begin position="327"/>
        <end position="355"/>
    </location>
</feature>
<feature type="transmembrane region" description="Helical" evidence="2">
    <location>
        <begin position="82"/>
        <end position="103"/>
    </location>
</feature>
<evidence type="ECO:0000313" key="3">
    <source>
        <dbReference type="EMBL" id="PWN27417.1"/>
    </source>
</evidence>
<feature type="transmembrane region" description="Helical" evidence="2">
    <location>
        <begin position="14"/>
        <end position="31"/>
    </location>
</feature>
<feature type="transmembrane region" description="Helical" evidence="2">
    <location>
        <begin position="51"/>
        <end position="70"/>
    </location>
</feature>
<proteinExistence type="predicted"/>
<keyword evidence="2" id="KW-1133">Transmembrane helix</keyword>
<dbReference type="AlphaFoldDB" id="A0A316UQ42"/>
<dbReference type="EMBL" id="KZ819668">
    <property type="protein sequence ID" value="PWN27417.1"/>
    <property type="molecule type" value="Genomic_DNA"/>
</dbReference>
<feature type="transmembrane region" description="Helical" evidence="2">
    <location>
        <begin position="158"/>
        <end position="183"/>
    </location>
</feature>
<keyword evidence="4" id="KW-1185">Reference proteome</keyword>
<keyword evidence="2" id="KW-0812">Transmembrane</keyword>
<feature type="compositionally biased region" description="Low complexity" evidence="1">
    <location>
        <begin position="416"/>
        <end position="426"/>
    </location>
</feature>
<keyword evidence="2" id="KW-0472">Membrane</keyword>
<name>A0A316UQ42_9BASI</name>
<sequence>MDTLRLLNLKDAEIVKAVIYALSGLIIWDFFSSLRFDLDILRGRTRLSWSLAVYLLARYASLLFVGGVIPQAESTTKVDCQAVWNVILLATTFQKCWGQALFIIRACAIWSWNRLVISSLLILWLLHWAFSLANFPLVRMTWIDHPIIPGYGSCLASSYHWAIGVAYILTWCTDVAVFGLAAWRLLRLSHAVRSPFSKVLLNDGVAWCCLTVVPTTAAIVMFYAGKTVPAQSICLIISSTMHSLLACRAYRKLADFADTLPASFCPRDGVANGTMLDPDTLARLAWMSGNYGNASESDVGTLEKEQQQARPLTEVLTMPRNPRRGLFALRPERAQQQPSPRTQRPDYPAVPPGDGIGVGVQVMTQSTSHEDHNVELPLHTQRRETMVMPSKEARQGSIATLDSSWSSHGSGGGSSSSGSDSCGGKS</sequence>
<evidence type="ECO:0000313" key="4">
    <source>
        <dbReference type="Proteomes" id="UP000245884"/>
    </source>
</evidence>
<organism evidence="3 4">
    <name type="scientific">Jaminaea rosea</name>
    <dbReference type="NCBI Taxonomy" id="1569628"/>
    <lineage>
        <taxon>Eukaryota</taxon>
        <taxon>Fungi</taxon>
        <taxon>Dikarya</taxon>
        <taxon>Basidiomycota</taxon>
        <taxon>Ustilaginomycotina</taxon>
        <taxon>Exobasidiomycetes</taxon>
        <taxon>Microstromatales</taxon>
        <taxon>Microstromatales incertae sedis</taxon>
        <taxon>Jaminaea</taxon>
    </lineage>
</organism>
<dbReference type="Proteomes" id="UP000245884">
    <property type="component" value="Unassembled WGS sequence"/>
</dbReference>
<feature type="transmembrane region" description="Helical" evidence="2">
    <location>
        <begin position="204"/>
        <end position="224"/>
    </location>
</feature>
<feature type="transmembrane region" description="Helical" evidence="2">
    <location>
        <begin position="115"/>
        <end position="138"/>
    </location>
</feature>
<protein>
    <submittedName>
        <fullName evidence="3">Uncharacterized protein</fullName>
    </submittedName>
</protein>
<reference evidence="3 4" key="1">
    <citation type="journal article" date="2018" name="Mol. Biol. Evol.">
        <title>Broad Genomic Sampling Reveals a Smut Pathogenic Ancestry of the Fungal Clade Ustilaginomycotina.</title>
        <authorList>
            <person name="Kijpornyongpan T."/>
            <person name="Mondo S.J."/>
            <person name="Barry K."/>
            <person name="Sandor L."/>
            <person name="Lee J."/>
            <person name="Lipzen A."/>
            <person name="Pangilinan J."/>
            <person name="LaButti K."/>
            <person name="Hainaut M."/>
            <person name="Henrissat B."/>
            <person name="Grigoriev I.V."/>
            <person name="Spatafora J.W."/>
            <person name="Aime M.C."/>
        </authorList>
    </citation>
    <scope>NUCLEOTIDE SEQUENCE [LARGE SCALE GENOMIC DNA]</scope>
    <source>
        <strain evidence="3 4">MCA 5214</strain>
    </source>
</reference>
<feature type="region of interest" description="Disordered" evidence="1">
    <location>
        <begin position="385"/>
        <end position="426"/>
    </location>
</feature>
<accession>A0A316UQ42</accession>
<evidence type="ECO:0000256" key="2">
    <source>
        <dbReference type="SAM" id="Phobius"/>
    </source>
</evidence>
<evidence type="ECO:0000256" key="1">
    <source>
        <dbReference type="SAM" id="MobiDB-lite"/>
    </source>
</evidence>
<dbReference type="GeneID" id="37030087"/>